<feature type="non-terminal residue" evidence="8">
    <location>
        <position position="170"/>
    </location>
</feature>
<dbReference type="InterPro" id="IPR033453">
    <property type="entry name" value="Glyco_hydro_30_TIM-barrel"/>
</dbReference>
<dbReference type="InterPro" id="IPR017853">
    <property type="entry name" value="GH"/>
</dbReference>
<dbReference type="PANTHER" id="PTHR11069:SF23">
    <property type="entry name" value="LYSOSOMAL ACID GLUCOSYLCERAMIDASE"/>
    <property type="match status" value="1"/>
</dbReference>
<dbReference type="STRING" id="299467.A0A443QWE8"/>
<keyword evidence="4" id="KW-0732">Signal</keyword>
<proteinExistence type="inferred from homology"/>
<evidence type="ECO:0000256" key="3">
    <source>
        <dbReference type="ARBA" id="ARBA00012658"/>
    </source>
</evidence>
<sequence>MNVSTHKLKLFSSAWSSPAWMKTNNDIAGGGVLKGSTIGPYYKTWADYAVRFLDAYRSHDIEMWGMTTGNEPSAGLEPGYTFNCLGFTPFTQRDFVKFHLGPALEKAGYTPENFKVMIHDDQLPTLPFYAEIVLRDANASKYISGVALHWYQNSDAPREFLNFVHNKFSD</sequence>
<dbReference type="GO" id="GO:0016020">
    <property type="term" value="C:membrane"/>
    <property type="evidence" value="ECO:0007669"/>
    <property type="project" value="GOC"/>
</dbReference>
<evidence type="ECO:0000256" key="5">
    <source>
        <dbReference type="ARBA" id="ARBA00022801"/>
    </source>
</evidence>
<protein>
    <recommendedName>
        <fullName evidence="3 6">Glucosylceramidase</fullName>
        <ecNumber evidence="3 6">3.2.1.45</ecNumber>
    </recommendedName>
</protein>
<dbReference type="GO" id="GO:0004348">
    <property type="term" value="F:glucosylceramidase activity"/>
    <property type="evidence" value="ECO:0007669"/>
    <property type="project" value="UniProtKB-EC"/>
</dbReference>
<dbReference type="InterPro" id="IPR001139">
    <property type="entry name" value="Glyco_hydro_30"/>
</dbReference>
<dbReference type="PANTHER" id="PTHR11069">
    <property type="entry name" value="GLUCOSYLCERAMIDASE"/>
    <property type="match status" value="1"/>
</dbReference>
<keyword evidence="9" id="KW-1185">Reference proteome</keyword>
<evidence type="ECO:0000256" key="1">
    <source>
        <dbReference type="ARBA" id="ARBA00001013"/>
    </source>
</evidence>
<comment type="caution">
    <text evidence="8">The sequence shown here is derived from an EMBL/GenBank/DDBJ whole genome shotgun (WGS) entry which is preliminary data.</text>
</comment>
<comment type="catalytic activity">
    <reaction evidence="1">
        <text>a beta-D-glucosyl-(1&lt;-&gt;1')-N-acylsphing-4-enine + H2O = an N-acylsphing-4-enine + D-glucose</text>
        <dbReference type="Rhea" id="RHEA:13269"/>
        <dbReference type="ChEBI" id="CHEBI:4167"/>
        <dbReference type="ChEBI" id="CHEBI:15377"/>
        <dbReference type="ChEBI" id="CHEBI:22801"/>
        <dbReference type="ChEBI" id="CHEBI:52639"/>
        <dbReference type="EC" id="3.2.1.45"/>
    </reaction>
    <physiologicalReaction direction="left-to-right" evidence="1">
        <dbReference type="Rhea" id="RHEA:13270"/>
    </physiologicalReaction>
</comment>
<evidence type="ECO:0000313" key="8">
    <source>
        <dbReference type="EMBL" id="RWS07329.1"/>
    </source>
</evidence>
<dbReference type="OrthoDB" id="2160638at2759"/>
<dbReference type="GO" id="GO:0006680">
    <property type="term" value="P:glucosylceramide catabolic process"/>
    <property type="evidence" value="ECO:0007669"/>
    <property type="project" value="TreeGrafter"/>
</dbReference>
<comment type="similarity">
    <text evidence="2 6">Belongs to the glycosyl hydrolase 30 family.</text>
</comment>
<gene>
    <name evidence="8" type="ORF">B4U80_10270</name>
</gene>
<keyword evidence="6" id="KW-0443">Lipid metabolism</keyword>
<dbReference type="EMBL" id="NCKV01051389">
    <property type="protein sequence ID" value="RWS07329.1"/>
    <property type="molecule type" value="Genomic_DNA"/>
</dbReference>
<dbReference type="Gene3D" id="3.20.20.80">
    <property type="entry name" value="Glycosidases"/>
    <property type="match status" value="1"/>
</dbReference>
<reference evidence="8 9" key="1">
    <citation type="journal article" date="2018" name="Gigascience">
        <title>Genomes of trombidid mites reveal novel predicted allergens and laterally-transferred genes associated with secondary metabolism.</title>
        <authorList>
            <person name="Dong X."/>
            <person name="Chaisiri K."/>
            <person name="Xia D."/>
            <person name="Armstrong S.D."/>
            <person name="Fang Y."/>
            <person name="Donnelly M.J."/>
            <person name="Kadowaki T."/>
            <person name="McGarry J.W."/>
            <person name="Darby A.C."/>
            <person name="Makepeace B.L."/>
        </authorList>
    </citation>
    <scope>NUCLEOTIDE SEQUENCE [LARGE SCALE GENOMIC DNA]</scope>
    <source>
        <strain evidence="8">UoL-UT</strain>
    </source>
</reference>
<keyword evidence="5 6" id="KW-0378">Hydrolase</keyword>
<dbReference type="SUPFAM" id="SSF51445">
    <property type="entry name" value="(Trans)glycosidases"/>
    <property type="match status" value="1"/>
</dbReference>
<evidence type="ECO:0000256" key="2">
    <source>
        <dbReference type="ARBA" id="ARBA00005382"/>
    </source>
</evidence>
<dbReference type="PRINTS" id="PR00843">
    <property type="entry name" value="GLHYDRLASE30"/>
</dbReference>
<feature type="domain" description="Glycosyl hydrolase family 30 TIM-barrel" evidence="7">
    <location>
        <begin position="5"/>
        <end position="169"/>
    </location>
</feature>
<name>A0A443QWE8_9ACAR</name>
<keyword evidence="6" id="KW-0326">Glycosidase</keyword>
<accession>A0A443QWE8</accession>
<dbReference type="VEuPathDB" id="VectorBase:LDEU014150"/>
<evidence type="ECO:0000256" key="6">
    <source>
        <dbReference type="RuleBase" id="RU361188"/>
    </source>
</evidence>
<evidence type="ECO:0000313" key="9">
    <source>
        <dbReference type="Proteomes" id="UP000288716"/>
    </source>
</evidence>
<dbReference type="Pfam" id="PF02055">
    <property type="entry name" value="Glyco_hydro_30"/>
    <property type="match status" value="1"/>
</dbReference>
<organism evidence="8 9">
    <name type="scientific">Leptotrombidium deliense</name>
    <dbReference type="NCBI Taxonomy" id="299467"/>
    <lineage>
        <taxon>Eukaryota</taxon>
        <taxon>Metazoa</taxon>
        <taxon>Ecdysozoa</taxon>
        <taxon>Arthropoda</taxon>
        <taxon>Chelicerata</taxon>
        <taxon>Arachnida</taxon>
        <taxon>Acari</taxon>
        <taxon>Acariformes</taxon>
        <taxon>Trombidiformes</taxon>
        <taxon>Prostigmata</taxon>
        <taxon>Anystina</taxon>
        <taxon>Parasitengona</taxon>
        <taxon>Trombiculoidea</taxon>
        <taxon>Trombiculidae</taxon>
        <taxon>Leptotrombidium</taxon>
    </lineage>
</organism>
<dbReference type="EC" id="3.2.1.45" evidence="3 6"/>
<dbReference type="Proteomes" id="UP000288716">
    <property type="component" value="Unassembled WGS sequence"/>
</dbReference>
<keyword evidence="6" id="KW-0746">Sphingolipid metabolism</keyword>
<evidence type="ECO:0000256" key="4">
    <source>
        <dbReference type="ARBA" id="ARBA00022729"/>
    </source>
</evidence>
<evidence type="ECO:0000259" key="7">
    <source>
        <dbReference type="Pfam" id="PF02055"/>
    </source>
</evidence>
<dbReference type="AlphaFoldDB" id="A0A443QWE8"/>